<sequence length="1339" mass="150008">MKIRIMLHFFLQHIRRSNRASSLALPNYSLISLLDKEQNVLYDTLNLTPPATQNGRRHSSSSHYFTTEIEHHHHHRAPSPPVITQTTTTITNISSNNTSKTGLSASISGSSIKKRPDPLALVPPPVPKRTFQKSSMIHRGQRSPRESMNYTNPSYEPTSTGYSQYLTSKSYGVYPRSPYSNDVSPGSTYSAKLQHQSLSDFDDIGDSDDLVLYDKKATYVDSNKSSSDSNRSHMTIDTGYMSANETERSSIYTATNNSAPRSFRSRFSSEDTQCSLDSFTSTELQRTDTTDSISNTNYNDSPFSSTKKNVFTFDRRFYERSSSAQSEASDSPGPMTQRRLPALPARKQQKQMSRNRSMPPTPPTRPSQSEGKLLQNGQTLHGFQQQINNAKAKLEEGSEPPNQFRESSGHAPLLRNIQGSKLNQRQDSSLSNDSYSLTSSPGYSTKNNMEIPLLQHGSKMSRTDTPLVEAHQQRQQQETDNDNVGPIISTKSIKKKKTIPPKVNIRQDSNISSDSFSQISSPSYNSKQLMETPLLANAAKLHTIKPTFNNIDEIEKSKEDNEANSAITKSASTPASLQTIVRLSNGSTNMSLQHKILKIRKNSNPYITRGRLKFRFWQIFINIIAIIIILVNPNPAPGVCLPVIVKFCQNYKIPYNYTIFPNYIGHFGQLEAQAALELFDALVDVQCYELVPLYLCTLFVPKCGSSGTPVPPCRSLCNETMRRCGFFFGVFGLELPEYLTCKIFGESEDPEECVGRKEMHEAKIRADHPQCSGFLCDTDVRDPKNGKPLIKCIPNDWKCDGHVDCVDQSDESACGRCGNDTIHCGDTRCMSRLHVCNGIVDCPWGQDERNCVRLSGQNGDMGRGILEVYKPGITKEDKGEWKPACVKNWDQKTSPTLICSMLGYRSVNSSKMTMRQSNRTIMPRKQDASSVMRMIQRRQSNLLKEFTSCTSEHDYPVVALTCTNYECGKIRNKFYNRPQKRIIGGKRSNPGDWPFLAAILGGPEKVFYCAGVLIADQWVLTAAHCIGNHTLRDVKDWTIQLGITRRHTHSYYGQEVGVRMAIPHPQYDAYVAHDNDIALFQLGSRVAFHEHLLPVCLPPRNMPEIMAGTNCTVIGWGKREDKSLETPDFLYKKINKFIFLSNFIANTPHTVSNSYEATVNEVTVPVLPRDLCNDWLEMLNVTDGMICAGYAEGGKDACQGDSGGPLLCPYPGEKDRWFVGGIVSWVHGTLATVGSDGTFSFWDKDARTKLKSSDTKDQPITKSCFNATGQIFAYALGYDWSKGHEFNVPTKKPVIYLRPCIMCAHPRLPGVYANVPKYVPWIMAQMHKHSVSTTDILHL</sequence>
<reference evidence="19" key="1">
    <citation type="submission" date="2018-04" db="EMBL/GenBank/DDBJ databases">
        <authorList>
            <person name="Go L.Y."/>
            <person name="Mitchell J.A."/>
        </authorList>
    </citation>
    <scope>NUCLEOTIDE SEQUENCE</scope>
    <source>
        <tissue evidence="19">Whole organism</tissue>
    </source>
</reference>
<dbReference type="SUPFAM" id="SSF50494">
    <property type="entry name" value="Trypsin-like serine proteases"/>
    <property type="match status" value="1"/>
</dbReference>
<evidence type="ECO:0000256" key="10">
    <source>
        <dbReference type="ARBA" id="ARBA00024195"/>
    </source>
</evidence>
<dbReference type="PROSITE" id="PS50287">
    <property type="entry name" value="SRCR_2"/>
    <property type="match status" value="1"/>
</dbReference>
<dbReference type="InterPro" id="IPR001190">
    <property type="entry name" value="SRCR"/>
</dbReference>
<dbReference type="FunFam" id="1.10.2000.10:FF:000019">
    <property type="entry name" value="Corin, isoform B"/>
    <property type="match status" value="1"/>
</dbReference>
<evidence type="ECO:0000256" key="13">
    <source>
        <dbReference type="PROSITE-ProRule" id="PRU00196"/>
    </source>
</evidence>
<dbReference type="InterPro" id="IPR043504">
    <property type="entry name" value="Peptidase_S1_PA_chymotrypsin"/>
</dbReference>
<dbReference type="PROSITE" id="PS50240">
    <property type="entry name" value="TRYPSIN_DOM"/>
    <property type="match status" value="1"/>
</dbReference>
<evidence type="ECO:0000256" key="12">
    <source>
        <dbReference type="PROSITE-ProRule" id="PRU00124"/>
    </source>
</evidence>
<dbReference type="Pfam" id="PF01392">
    <property type="entry name" value="Fz"/>
    <property type="match status" value="1"/>
</dbReference>
<dbReference type="CDD" id="cd00190">
    <property type="entry name" value="Tryp_SPc"/>
    <property type="match status" value="1"/>
</dbReference>
<feature type="compositionally biased region" description="Polar residues" evidence="15">
    <location>
        <begin position="290"/>
        <end position="306"/>
    </location>
</feature>
<dbReference type="PANTHER" id="PTHR24252:SF11">
    <property type="entry name" value="ATRIAL NATRIURETIC PEPTIDE-CONVERTING ENZYME ISOFORM X1"/>
    <property type="match status" value="1"/>
</dbReference>
<dbReference type="Gene3D" id="4.10.400.10">
    <property type="entry name" value="Low-density Lipoprotein Receptor"/>
    <property type="match status" value="2"/>
</dbReference>
<evidence type="ECO:0000313" key="19">
    <source>
        <dbReference type="EMBL" id="SSX06522.1"/>
    </source>
</evidence>
<evidence type="ECO:0000256" key="2">
    <source>
        <dbReference type="ARBA" id="ARBA00004613"/>
    </source>
</evidence>
<feature type="disulfide bond" evidence="12">
    <location>
        <begin position="817"/>
        <end position="829"/>
    </location>
</feature>
<dbReference type="Pfam" id="PF00057">
    <property type="entry name" value="Ldl_recept_a"/>
    <property type="match status" value="2"/>
</dbReference>
<dbReference type="GO" id="GO:0005576">
    <property type="term" value="C:extracellular region"/>
    <property type="evidence" value="ECO:0007669"/>
    <property type="project" value="UniProtKB-SubCell"/>
</dbReference>
<evidence type="ECO:0000256" key="11">
    <source>
        <dbReference type="PROSITE-ProRule" id="PRU00090"/>
    </source>
</evidence>
<dbReference type="Gene3D" id="1.10.2000.10">
    <property type="entry name" value="Frizzled cysteine-rich domain"/>
    <property type="match status" value="1"/>
</dbReference>
<dbReference type="Pfam" id="PF15494">
    <property type="entry name" value="SRCR_2"/>
    <property type="match status" value="1"/>
</dbReference>
<feature type="compositionally biased region" description="Low complexity" evidence="15">
    <location>
        <begin position="321"/>
        <end position="331"/>
    </location>
</feature>
<evidence type="ECO:0000256" key="6">
    <source>
        <dbReference type="ARBA" id="ARBA00022801"/>
    </source>
</evidence>
<keyword evidence="8 12" id="KW-1015">Disulfide bond</keyword>
<dbReference type="Pfam" id="PF00089">
    <property type="entry name" value="Trypsin"/>
    <property type="match status" value="2"/>
</dbReference>
<dbReference type="FunFam" id="2.40.10.10:FF:000068">
    <property type="entry name" value="transmembrane protease serine 2"/>
    <property type="match status" value="1"/>
</dbReference>
<dbReference type="InterPro" id="IPR036055">
    <property type="entry name" value="LDL_receptor-like_sf"/>
</dbReference>
<evidence type="ECO:0000256" key="1">
    <source>
        <dbReference type="ARBA" id="ARBA00004162"/>
    </source>
</evidence>
<dbReference type="CDD" id="cd00112">
    <property type="entry name" value="LDLa"/>
    <property type="match status" value="2"/>
</dbReference>
<keyword evidence="4 14" id="KW-0645">Protease</keyword>
<dbReference type="GO" id="GO:0005886">
    <property type="term" value="C:plasma membrane"/>
    <property type="evidence" value="ECO:0007669"/>
    <property type="project" value="UniProtKB-SubCell"/>
</dbReference>
<dbReference type="PROSITE" id="PS50068">
    <property type="entry name" value="LDLRA_2"/>
    <property type="match status" value="2"/>
</dbReference>
<comment type="similarity">
    <text evidence="10">Belongs to the peptidase S1 family. CLIP subfamily.</text>
</comment>
<dbReference type="SMART" id="SM00020">
    <property type="entry name" value="Tryp_SPc"/>
    <property type="match status" value="1"/>
</dbReference>
<dbReference type="SUPFAM" id="SSF63501">
    <property type="entry name" value="Frizzled cysteine-rich domain"/>
    <property type="match status" value="1"/>
</dbReference>
<feature type="compositionally biased region" description="Low complexity" evidence="15">
    <location>
        <begin position="92"/>
        <end position="101"/>
    </location>
</feature>
<gene>
    <name evidence="20" type="primary">CSON013965</name>
</gene>
<dbReference type="GO" id="GO:0004252">
    <property type="term" value="F:serine-type endopeptidase activity"/>
    <property type="evidence" value="ECO:0007669"/>
    <property type="project" value="InterPro"/>
</dbReference>
<dbReference type="GO" id="GO:0006508">
    <property type="term" value="P:proteolysis"/>
    <property type="evidence" value="ECO:0007669"/>
    <property type="project" value="UniProtKB-KW"/>
</dbReference>
<protein>
    <submittedName>
        <fullName evidence="20">CSON013965 protein</fullName>
    </submittedName>
</protein>
<keyword evidence="7 14" id="KW-0720">Serine protease</keyword>
<evidence type="ECO:0000256" key="15">
    <source>
        <dbReference type="SAM" id="MobiDB-lite"/>
    </source>
</evidence>
<name>A0A336MC12_CULSO</name>
<evidence type="ECO:0000259" key="17">
    <source>
        <dbReference type="PROSITE" id="PS50240"/>
    </source>
</evidence>
<feature type="domain" description="FZ" evidence="16">
    <location>
        <begin position="635"/>
        <end position="756"/>
    </location>
</feature>
<evidence type="ECO:0000259" key="18">
    <source>
        <dbReference type="PROSITE" id="PS50287"/>
    </source>
</evidence>
<feature type="region of interest" description="Disordered" evidence="15">
    <location>
        <begin position="321"/>
        <end position="372"/>
    </location>
</feature>
<dbReference type="Gene3D" id="3.10.250.10">
    <property type="entry name" value="SRCR-like domain"/>
    <property type="match status" value="1"/>
</dbReference>
<evidence type="ECO:0000313" key="20">
    <source>
        <dbReference type="EMBL" id="SSX26871.1"/>
    </source>
</evidence>
<dbReference type="PROSITE" id="PS00135">
    <property type="entry name" value="TRYPSIN_SER"/>
    <property type="match status" value="1"/>
</dbReference>
<keyword evidence="5" id="KW-0732">Signal</keyword>
<feature type="compositionally biased region" description="Polar residues" evidence="15">
    <location>
        <begin position="102"/>
        <end position="111"/>
    </location>
</feature>
<dbReference type="SMART" id="SM00192">
    <property type="entry name" value="LDLa"/>
    <property type="match status" value="2"/>
</dbReference>
<dbReference type="FunFam" id="2.40.10.10:FF:000054">
    <property type="entry name" value="Complement C1r subcomponent"/>
    <property type="match status" value="1"/>
</dbReference>
<feature type="region of interest" description="Disordered" evidence="15">
    <location>
        <begin position="277"/>
        <end position="306"/>
    </location>
</feature>
<dbReference type="InterPro" id="IPR009003">
    <property type="entry name" value="Peptidase_S1_PA"/>
</dbReference>
<dbReference type="SMART" id="SM00202">
    <property type="entry name" value="SR"/>
    <property type="match status" value="1"/>
</dbReference>
<dbReference type="Gene3D" id="2.40.10.10">
    <property type="entry name" value="Trypsin-like serine proteases"/>
    <property type="match status" value="1"/>
</dbReference>
<accession>A0A336MC12</accession>
<comment type="subcellular location">
    <subcellularLocation>
        <location evidence="1">Cell membrane</location>
        <topology evidence="1">Single-pass membrane protein</topology>
    </subcellularLocation>
    <subcellularLocation>
        <location evidence="2">Secreted</location>
    </subcellularLocation>
</comment>
<keyword evidence="9" id="KW-0325">Glycoprotein</keyword>
<dbReference type="InterPro" id="IPR036790">
    <property type="entry name" value="Frizzled_dom_sf"/>
</dbReference>
<proteinExistence type="inferred from homology"/>
<feature type="disulfide bond" evidence="12">
    <location>
        <begin position="799"/>
        <end position="814"/>
    </location>
</feature>
<dbReference type="InterPro" id="IPR036322">
    <property type="entry name" value="WD40_repeat_dom_sf"/>
</dbReference>
<evidence type="ECO:0000256" key="8">
    <source>
        <dbReference type="ARBA" id="ARBA00023157"/>
    </source>
</evidence>
<dbReference type="PRINTS" id="PR00722">
    <property type="entry name" value="CHYMOTRYPSIN"/>
</dbReference>
<feature type="region of interest" description="Disordered" evidence="15">
    <location>
        <begin position="92"/>
        <end position="161"/>
    </location>
</feature>
<dbReference type="EMBL" id="UFQT01000742">
    <property type="protein sequence ID" value="SSX26871.1"/>
    <property type="molecule type" value="Genomic_DNA"/>
</dbReference>
<dbReference type="InterPro" id="IPR018114">
    <property type="entry name" value="TRYPSIN_HIS"/>
</dbReference>
<organism evidence="20">
    <name type="scientific">Culicoides sonorensis</name>
    <name type="common">Biting midge</name>
    <dbReference type="NCBI Taxonomy" id="179676"/>
    <lineage>
        <taxon>Eukaryota</taxon>
        <taxon>Metazoa</taxon>
        <taxon>Ecdysozoa</taxon>
        <taxon>Arthropoda</taxon>
        <taxon>Hexapoda</taxon>
        <taxon>Insecta</taxon>
        <taxon>Pterygota</taxon>
        <taxon>Neoptera</taxon>
        <taxon>Endopterygota</taxon>
        <taxon>Diptera</taxon>
        <taxon>Nematocera</taxon>
        <taxon>Chironomoidea</taxon>
        <taxon>Ceratopogonidae</taxon>
        <taxon>Ceratopogoninae</taxon>
        <taxon>Culicoides</taxon>
        <taxon>Monoculicoides</taxon>
    </lineage>
</organism>
<dbReference type="SUPFAM" id="SSF50978">
    <property type="entry name" value="WD40 repeat-like"/>
    <property type="match status" value="1"/>
</dbReference>
<dbReference type="PROSITE" id="PS50038">
    <property type="entry name" value="FZ"/>
    <property type="match status" value="1"/>
</dbReference>
<dbReference type="InterPro" id="IPR001314">
    <property type="entry name" value="Peptidase_S1A"/>
</dbReference>
<feature type="disulfide bond" evidence="11">
    <location>
        <begin position="717"/>
        <end position="741"/>
    </location>
</feature>
<dbReference type="SMART" id="SM00063">
    <property type="entry name" value="FRI"/>
    <property type="match status" value="1"/>
</dbReference>
<feature type="disulfide bond" evidence="12">
    <location>
        <begin position="824"/>
        <end position="842"/>
    </location>
</feature>
<evidence type="ECO:0000256" key="14">
    <source>
        <dbReference type="RuleBase" id="RU363034"/>
    </source>
</evidence>
<feature type="domain" description="SRCR" evidence="18">
    <location>
        <begin position="852"/>
        <end position="903"/>
    </location>
</feature>
<evidence type="ECO:0000256" key="5">
    <source>
        <dbReference type="ARBA" id="ARBA00022729"/>
    </source>
</evidence>
<dbReference type="SUPFAM" id="SSF56487">
    <property type="entry name" value="SRCR-like"/>
    <property type="match status" value="1"/>
</dbReference>
<feature type="region of interest" description="Disordered" evidence="15">
    <location>
        <begin position="421"/>
        <end position="500"/>
    </location>
</feature>
<feature type="disulfide bond" evidence="12">
    <location>
        <begin position="836"/>
        <end position="851"/>
    </location>
</feature>
<keyword evidence="6 14" id="KW-0378">Hydrolase</keyword>
<dbReference type="VEuPathDB" id="VectorBase:CSON013965"/>
<reference evidence="20" key="2">
    <citation type="submission" date="2018-07" db="EMBL/GenBank/DDBJ databases">
        <authorList>
            <person name="Quirk P.G."/>
            <person name="Krulwich T.A."/>
        </authorList>
    </citation>
    <scope>NUCLEOTIDE SEQUENCE</scope>
</reference>
<evidence type="ECO:0000256" key="4">
    <source>
        <dbReference type="ARBA" id="ARBA00022670"/>
    </source>
</evidence>
<dbReference type="InterPro" id="IPR002172">
    <property type="entry name" value="LDrepeatLR_classA_rpt"/>
</dbReference>
<keyword evidence="3" id="KW-0964">Secreted</keyword>
<evidence type="ECO:0000259" key="16">
    <source>
        <dbReference type="PROSITE" id="PS50038"/>
    </source>
</evidence>
<evidence type="ECO:0000256" key="3">
    <source>
        <dbReference type="ARBA" id="ARBA00022525"/>
    </source>
</evidence>
<evidence type="ECO:0000256" key="9">
    <source>
        <dbReference type="ARBA" id="ARBA00023180"/>
    </source>
</evidence>
<dbReference type="InterPro" id="IPR001254">
    <property type="entry name" value="Trypsin_dom"/>
</dbReference>
<comment type="caution">
    <text evidence="13">Lacks conserved residue(s) required for the propagation of feature annotation.</text>
</comment>
<feature type="compositionally biased region" description="Polar residues" evidence="15">
    <location>
        <begin position="146"/>
        <end position="161"/>
    </location>
</feature>
<dbReference type="InterPro" id="IPR033116">
    <property type="entry name" value="TRYPSIN_SER"/>
</dbReference>
<feature type="compositionally biased region" description="Low complexity" evidence="15">
    <location>
        <begin position="427"/>
        <end position="440"/>
    </location>
</feature>
<dbReference type="PROSITE" id="PS00134">
    <property type="entry name" value="TRYPSIN_HIS"/>
    <property type="match status" value="1"/>
</dbReference>
<dbReference type="CDD" id="cd07066">
    <property type="entry name" value="CRD_FZ"/>
    <property type="match status" value="1"/>
</dbReference>
<dbReference type="InterPro" id="IPR020067">
    <property type="entry name" value="Frizzled_dom"/>
</dbReference>
<feature type="domain" description="Peptidase S1" evidence="17">
    <location>
        <begin position="982"/>
        <end position="1327"/>
    </location>
</feature>
<dbReference type="EMBL" id="UFQS01000742">
    <property type="protein sequence ID" value="SSX06522.1"/>
    <property type="molecule type" value="Genomic_DNA"/>
</dbReference>
<evidence type="ECO:0000256" key="7">
    <source>
        <dbReference type="ARBA" id="ARBA00022825"/>
    </source>
</evidence>
<dbReference type="SUPFAM" id="SSF57424">
    <property type="entry name" value="LDL receptor-like module"/>
    <property type="match status" value="2"/>
</dbReference>
<dbReference type="InterPro" id="IPR036772">
    <property type="entry name" value="SRCR-like_dom_sf"/>
</dbReference>
<dbReference type="PANTHER" id="PTHR24252">
    <property type="entry name" value="ACROSIN-RELATED"/>
    <property type="match status" value="1"/>
</dbReference>